<evidence type="ECO:0000313" key="3">
    <source>
        <dbReference type="Proteomes" id="UP000594051"/>
    </source>
</evidence>
<dbReference type="Proteomes" id="UP000594051">
    <property type="component" value="Segment"/>
</dbReference>
<name>A0A7M1RVQ0_9CAUD</name>
<dbReference type="RefSeq" id="YP_010110524.1">
    <property type="nucleotide sequence ID" value="NC_055872.1"/>
</dbReference>
<dbReference type="GeneID" id="65128837"/>
<dbReference type="InterPro" id="IPR043732">
    <property type="entry name" value="DUF5675"/>
</dbReference>
<sequence length="149" mass="16769">MIIELNTIFKGDKYTISKLYIDGKYYCDTIEDTVRDLPLECPYTSRGQSCRCNEKIYSETAIPAGTYKVIVTMSNKFGRELPLLVDVPHFLGIRIHRGNTSKDSSGCIIVGENKVKGTVINSTKYEIDITKKIKEAIANGENVEIIVKR</sequence>
<evidence type="ECO:0000259" key="1">
    <source>
        <dbReference type="Pfam" id="PF18925"/>
    </source>
</evidence>
<organism evidence="2 3">
    <name type="scientific">uncultured phage cr118_1</name>
    <dbReference type="NCBI Taxonomy" id="2772063"/>
    <lineage>
        <taxon>Viruses</taxon>
        <taxon>Duplodnaviria</taxon>
        <taxon>Heunggongvirae</taxon>
        <taxon>Uroviricota</taxon>
        <taxon>Caudoviricetes</taxon>
        <taxon>Crassvirales</taxon>
        <taxon>Suoliviridae</taxon>
        <taxon>Uncouvirinae</taxon>
        <taxon>Besingivirus</taxon>
        <taxon>Besingivirus coli</taxon>
    </lineage>
</organism>
<protein>
    <submittedName>
        <fullName evidence="2">Putative transpeptidase</fullName>
    </submittedName>
</protein>
<accession>A0A7M1RVQ0</accession>
<dbReference type="Pfam" id="PF18925">
    <property type="entry name" value="DUF5675"/>
    <property type="match status" value="1"/>
</dbReference>
<feature type="domain" description="DUF5675" evidence="1">
    <location>
        <begin position="10"/>
        <end position="134"/>
    </location>
</feature>
<proteinExistence type="predicted"/>
<dbReference type="EMBL" id="MT774379">
    <property type="protein sequence ID" value="QOR58366.1"/>
    <property type="molecule type" value="Genomic_DNA"/>
</dbReference>
<reference evidence="2 3" key="1">
    <citation type="submission" date="2020-07" db="EMBL/GenBank/DDBJ databases">
        <title>Taxonomic proposal: Crassvirales, a new order of highly abundant and diverse bacterial viruses.</title>
        <authorList>
            <person name="Shkoporov A.N."/>
            <person name="Stockdale S.R."/>
            <person name="Guerin E."/>
            <person name="Ross R.P."/>
            <person name="Hill C."/>
        </authorList>
    </citation>
    <scope>NUCLEOTIDE SEQUENCE [LARGE SCALE GENOMIC DNA]</scope>
</reference>
<evidence type="ECO:0000313" key="2">
    <source>
        <dbReference type="EMBL" id="QOR58366.1"/>
    </source>
</evidence>
<keyword evidence="3" id="KW-1185">Reference proteome</keyword>
<dbReference type="KEGG" id="vg:65128837"/>